<comment type="subcellular location">
    <subcellularLocation>
        <location evidence="1">Cell outer membrane</location>
    </subcellularLocation>
</comment>
<keyword evidence="2" id="KW-0472">Membrane</keyword>
<keyword evidence="5" id="KW-1185">Reference proteome</keyword>
<gene>
    <name evidence="4" type="ORF">GCM10010967_21060</name>
</gene>
<dbReference type="Gene3D" id="2.40.170.20">
    <property type="entry name" value="TonB-dependent receptor, beta-barrel domain"/>
    <property type="match status" value="1"/>
</dbReference>
<sequence length="108" mass="12153">MIRSFTHWISTKSELLHTSHLSIINNYGFSIGLNYQVQKQWIFGANATFGSVPSYSSLDAQLTYRVPMLKSQIKVGASNLLNKYYVSFLGRPSVGGMYYVTLAFKNST</sequence>
<evidence type="ECO:0000256" key="2">
    <source>
        <dbReference type="ARBA" id="ARBA00023136"/>
    </source>
</evidence>
<evidence type="ECO:0000313" key="4">
    <source>
        <dbReference type="EMBL" id="GGM88244.1"/>
    </source>
</evidence>
<evidence type="ECO:0000256" key="1">
    <source>
        <dbReference type="ARBA" id="ARBA00004442"/>
    </source>
</evidence>
<evidence type="ECO:0000313" key="5">
    <source>
        <dbReference type="Proteomes" id="UP000632339"/>
    </source>
</evidence>
<protein>
    <recommendedName>
        <fullName evidence="6">TonB-dependent receptor-like beta-barrel domain-containing protein</fullName>
    </recommendedName>
</protein>
<accession>A0ABQ2HPX5</accession>
<comment type="caution">
    <text evidence="4">The sequence shown here is derived from an EMBL/GenBank/DDBJ whole genome shotgun (WGS) entry which is preliminary data.</text>
</comment>
<reference evidence="5" key="1">
    <citation type="journal article" date="2019" name="Int. J. Syst. Evol. Microbiol.">
        <title>The Global Catalogue of Microorganisms (GCM) 10K type strain sequencing project: providing services to taxonomists for standard genome sequencing and annotation.</title>
        <authorList>
            <consortium name="The Broad Institute Genomics Platform"/>
            <consortium name="The Broad Institute Genome Sequencing Center for Infectious Disease"/>
            <person name="Wu L."/>
            <person name="Ma J."/>
        </authorList>
    </citation>
    <scope>NUCLEOTIDE SEQUENCE [LARGE SCALE GENOMIC DNA]</scope>
    <source>
        <strain evidence="5">CGMCC 1.6375</strain>
    </source>
</reference>
<dbReference type="InterPro" id="IPR036942">
    <property type="entry name" value="Beta-barrel_TonB_sf"/>
</dbReference>
<dbReference type="EMBL" id="BMLI01000001">
    <property type="protein sequence ID" value="GGM88244.1"/>
    <property type="molecule type" value="Genomic_DNA"/>
</dbReference>
<name>A0ABQ2HPX5_9BACT</name>
<proteinExistence type="predicted"/>
<evidence type="ECO:0008006" key="6">
    <source>
        <dbReference type="Google" id="ProtNLM"/>
    </source>
</evidence>
<organism evidence="4 5">
    <name type="scientific">Dyadobacter beijingensis</name>
    <dbReference type="NCBI Taxonomy" id="365489"/>
    <lineage>
        <taxon>Bacteria</taxon>
        <taxon>Pseudomonadati</taxon>
        <taxon>Bacteroidota</taxon>
        <taxon>Cytophagia</taxon>
        <taxon>Cytophagales</taxon>
        <taxon>Spirosomataceae</taxon>
        <taxon>Dyadobacter</taxon>
    </lineage>
</organism>
<dbReference type="SUPFAM" id="SSF56935">
    <property type="entry name" value="Porins"/>
    <property type="match status" value="1"/>
</dbReference>
<dbReference type="Proteomes" id="UP000632339">
    <property type="component" value="Unassembled WGS sequence"/>
</dbReference>
<keyword evidence="3" id="KW-0998">Cell outer membrane</keyword>
<evidence type="ECO:0000256" key="3">
    <source>
        <dbReference type="ARBA" id="ARBA00023237"/>
    </source>
</evidence>